<evidence type="ECO:0000313" key="6">
    <source>
        <dbReference type="Proteomes" id="UP001165120"/>
    </source>
</evidence>
<accession>A0A9W6T6Y9</accession>
<dbReference type="Proteomes" id="UP001165120">
    <property type="component" value="Unassembled WGS sequence"/>
</dbReference>
<sequence>MNTFTVNGIKKKNVQTFPSLYGRILYDFNAERNDELTVPAGECVILFAHHDYEWYIAKTIPHYERPGLIPVSYVQLLDVVTNIPYGDPPKDIINRERLPTVEEWKHSRALLKASAEDLNQTHNNNINIVHNNNNSTNIKNSGGLSNNNSTAL</sequence>
<reference evidence="5" key="1">
    <citation type="submission" date="2023-04" db="EMBL/GenBank/DDBJ databases">
        <title>Candida boidinii NBRC 10035.</title>
        <authorList>
            <person name="Ichikawa N."/>
            <person name="Sato H."/>
            <person name="Tonouchi N."/>
        </authorList>
    </citation>
    <scope>NUCLEOTIDE SEQUENCE</scope>
    <source>
        <strain evidence="5">NBRC 10035</strain>
    </source>
</reference>
<dbReference type="SMART" id="SM00326">
    <property type="entry name" value="SH3"/>
    <property type="match status" value="1"/>
</dbReference>
<organism evidence="5 6">
    <name type="scientific">Candida boidinii</name>
    <name type="common">Yeast</name>
    <dbReference type="NCBI Taxonomy" id="5477"/>
    <lineage>
        <taxon>Eukaryota</taxon>
        <taxon>Fungi</taxon>
        <taxon>Dikarya</taxon>
        <taxon>Ascomycota</taxon>
        <taxon>Saccharomycotina</taxon>
        <taxon>Pichiomycetes</taxon>
        <taxon>Pichiales</taxon>
        <taxon>Pichiaceae</taxon>
        <taxon>Ogataea</taxon>
        <taxon>Ogataea/Candida clade</taxon>
    </lineage>
</organism>
<evidence type="ECO:0000256" key="2">
    <source>
        <dbReference type="PROSITE-ProRule" id="PRU00192"/>
    </source>
</evidence>
<protein>
    <submittedName>
        <fullName evidence="5">Unnamed protein product</fullName>
    </submittedName>
</protein>
<feature type="region of interest" description="Disordered" evidence="3">
    <location>
        <begin position="125"/>
        <end position="152"/>
    </location>
</feature>
<dbReference type="InterPro" id="IPR001452">
    <property type="entry name" value="SH3_domain"/>
</dbReference>
<name>A0A9W6T6Y9_CANBO</name>
<evidence type="ECO:0000259" key="4">
    <source>
        <dbReference type="PROSITE" id="PS50002"/>
    </source>
</evidence>
<dbReference type="AlphaFoldDB" id="A0A9W6T6Y9"/>
<evidence type="ECO:0000313" key="5">
    <source>
        <dbReference type="EMBL" id="GME82738.1"/>
    </source>
</evidence>
<keyword evidence="6" id="KW-1185">Reference proteome</keyword>
<dbReference type="Gene3D" id="2.30.30.40">
    <property type="entry name" value="SH3 Domains"/>
    <property type="match status" value="1"/>
</dbReference>
<dbReference type="PROSITE" id="PS50002">
    <property type="entry name" value="SH3"/>
    <property type="match status" value="1"/>
</dbReference>
<dbReference type="EMBL" id="BSXN01005438">
    <property type="protein sequence ID" value="GME82738.1"/>
    <property type="molecule type" value="Genomic_DNA"/>
</dbReference>
<dbReference type="SUPFAM" id="SSF50044">
    <property type="entry name" value="SH3-domain"/>
    <property type="match status" value="1"/>
</dbReference>
<feature type="domain" description="SH3" evidence="4">
    <location>
        <begin position="17"/>
        <end position="79"/>
    </location>
</feature>
<proteinExistence type="predicted"/>
<gene>
    <name evidence="5" type="ORF">Cboi02_000683000</name>
</gene>
<dbReference type="Pfam" id="PF00018">
    <property type="entry name" value="SH3_1"/>
    <property type="match status" value="1"/>
</dbReference>
<comment type="caution">
    <text evidence="5">The sequence shown here is derived from an EMBL/GenBank/DDBJ whole genome shotgun (WGS) entry which is preliminary data.</text>
</comment>
<feature type="compositionally biased region" description="Polar residues" evidence="3">
    <location>
        <begin position="142"/>
        <end position="152"/>
    </location>
</feature>
<feature type="compositionally biased region" description="Low complexity" evidence="3">
    <location>
        <begin position="125"/>
        <end position="141"/>
    </location>
</feature>
<dbReference type="InterPro" id="IPR036028">
    <property type="entry name" value="SH3-like_dom_sf"/>
</dbReference>
<evidence type="ECO:0000256" key="3">
    <source>
        <dbReference type="SAM" id="MobiDB-lite"/>
    </source>
</evidence>
<keyword evidence="1 2" id="KW-0728">SH3 domain</keyword>
<evidence type="ECO:0000256" key="1">
    <source>
        <dbReference type="ARBA" id="ARBA00022443"/>
    </source>
</evidence>